<dbReference type="InParanoid" id="A0A0C2Z0H8"/>
<dbReference type="HOGENOM" id="CLU_2028096_0_0_1"/>
<dbReference type="Gene3D" id="3.30.200.20">
    <property type="entry name" value="Phosphorylase Kinase, domain 1"/>
    <property type="match status" value="1"/>
</dbReference>
<evidence type="ECO:0008006" key="3">
    <source>
        <dbReference type="Google" id="ProtNLM"/>
    </source>
</evidence>
<dbReference type="SUPFAM" id="SSF56112">
    <property type="entry name" value="Protein kinase-like (PK-like)"/>
    <property type="match status" value="1"/>
</dbReference>
<reference evidence="1 2" key="1">
    <citation type="submission" date="2014-04" db="EMBL/GenBank/DDBJ databases">
        <authorList>
            <consortium name="DOE Joint Genome Institute"/>
            <person name="Kuo A."/>
            <person name="Kohler A."/>
            <person name="Nagy L.G."/>
            <person name="Floudas D."/>
            <person name="Copeland A."/>
            <person name="Barry K.W."/>
            <person name="Cichocki N."/>
            <person name="Veneault-Fourrey C."/>
            <person name="LaButti K."/>
            <person name="Lindquist E.A."/>
            <person name="Lipzen A."/>
            <person name="Lundell T."/>
            <person name="Morin E."/>
            <person name="Murat C."/>
            <person name="Sun H."/>
            <person name="Tunlid A."/>
            <person name="Henrissat B."/>
            <person name="Grigoriev I.V."/>
            <person name="Hibbett D.S."/>
            <person name="Martin F."/>
            <person name="Nordberg H.P."/>
            <person name="Cantor M.N."/>
            <person name="Hua S.X."/>
        </authorList>
    </citation>
    <scope>NUCLEOTIDE SEQUENCE [LARGE SCALE GENOMIC DNA]</scope>
    <source>
        <strain evidence="1 2">Foug A</strain>
    </source>
</reference>
<evidence type="ECO:0000313" key="1">
    <source>
        <dbReference type="EMBL" id="KIM55333.1"/>
    </source>
</evidence>
<gene>
    <name evidence="1" type="ORF">SCLCIDRAFT_303145</name>
</gene>
<accession>A0A0C2Z0H8</accession>
<reference evidence="2" key="2">
    <citation type="submission" date="2015-01" db="EMBL/GenBank/DDBJ databases">
        <title>Evolutionary Origins and Diversification of the Mycorrhizal Mutualists.</title>
        <authorList>
            <consortium name="DOE Joint Genome Institute"/>
            <consortium name="Mycorrhizal Genomics Consortium"/>
            <person name="Kohler A."/>
            <person name="Kuo A."/>
            <person name="Nagy L.G."/>
            <person name="Floudas D."/>
            <person name="Copeland A."/>
            <person name="Barry K.W."/>
            <person name="Cichocki N."/>
            <person name="Veneault-Fourrey C."/>
            <person name="LaButti K."/>
            <person name="Lindquist E.A."/>
            <person name="Lipzen A."/>
            <person name="Lundell T."/>
            <person name="Morin E."/>
            <person name="Murat C."/>
            <person name="Riley R."/>
            <person name="Ohm R."/>
            <person name="Sun H."/>
            <person name="Tunlid A."/>
            <person name="Henrissat B."/>
            <person name="Grigoriev I.V."/>
            <person name="Hibbett D.S."/>
            <person name="Martin F."/>
        </authorList>
    </citation>
    <scope>NUCLEOTIDE SEQUENCE [LARGE SCALE GENOMIC DNA]</scope>
    <source>
        <strain evidence="2">Foug A</strain>
    </source>
</reference>
<name>A0A0C2Z0H8_9AGAM</name>
<sequence>MSSTSTDDTLATEAGIQTYLRNTPFTSHTVDQLSGGHINFTYRIHLHVPVDGMSTFILKYTPPYVASSADVDPMPFPPDRQVFIHILRFVLSMAFTQELCRDSKRKHYDWPTLFLSRVTTTP</sequence>
<dbReference type="OrthoDB" id="25129at2759"/>
<keyword evidence="2" id="KW-1185">Reference proteome</keyword>
<dbReference type="AlphaFoldDB" id="A0A0C2Z0H8"/>
<proteinExistence type="predicted"/>
<dbReference type="InterPro" id="IPR011009">
    <property type="entry name" value="Kinase-like_dom_sf"/>
</dbReference>
<dbReference type="EMBL" id="KN822136">
    <property type="protein sequence ID" value="KIM55333.1"/>
    <property type="molecule type" value="Genomic_DNA"/>
</dbReference>
<dbReference type="Proteomes" id="UP000053989">
    <property type="component" value="Unassembled WGS sequence"/>
</dbReference>
<evidence type="ECO:0000313" key="2">
    <source>
        <dbReference type="Proteomes" id="UP000053989"/>
    </source>
</evidence>
<protein>
    <recommendedName>
        <fullName evidence="3">Aminoglycoside phosphotransferase domain-containing protein</fullName>
    </recommendedName>
</protein>
<organism evidence="1 2">
    <name type="scientific">Scleroderma citrinum Foug A</name>
    <dbReference type="NCBI Taxonomy" id="1036808"/>
    <lineage>
        <taxon>Eukaryota</taxon>
        <taxon>Fungi</taxon>
        <taxon>Dikarya</taxon>
        <taxon>Basidiomycota</taxon>
        <taxon>Agaricomycotina</taxon>
        <taxon>Agaricomycetes</taxon>
        <taxon>Agaricomycetidae</taxon>
        <taxon>Boletales</taxon>
        <taxon>Sclerodermatineae</taxon>
        <taxon>Sclerodermataceae</taxon>
        <taxon>Scleroderma</taxon>
    </lineage>
</organism>